<keyword evidence="3" id="KW-1185">Reference proteome</keyword>
<dbReference type="Gene3D" id="3.80.10.10">
    <property type="entry name" value="Ribonuclease Inhibitor"/>
    <property type="match status" value="1"/>
</dbReference>
<dbReference type="CDD" id="cd22160">
    <property type="entry name" value="F-box_AtFBL13-like"/>
    <property type="match status" value="1"/>
</dbReference>
<organism evidence="2 3">
    <name type="scientific">Quercus rubra</name>
    <name type="common">Northern red oak</name>
    <name type="synonym">Quercus borealis</name>
    <dbReference type="NCBI Taxonomy" id="3512"/>
    <lineage>
        <taxon>Eukaryota</taxon>
        <taxon>Viridiplantae</taxon>
        <taxon>Streptophyta</taxon>
        <taxon>Embryophyta</taxon>
        <taxon>Tracheophyta</taxon>
        <taxon>Spermatophyta</taxon>
        <taxon>Magnoliopsida</taxon>
        <taxon>eudicotyledons</taxon>
        <taxon>Gunneridae</taxon>
        <taxon>Pentapetalae</taxon>
        <taxon>rosids</taxon>
        <taxon>fabids</taxon>
        <taxon>Fagales</taxon>
        <taxon>Fagaceae</taxon>
        <taxon>Quercus</taxon>
    </lineage>
</organism>
<dbReference type="Pfam" id="PF00646">
    <property type="entry name" value="F-box"/>
    <property type="match status" value="1"/>
</dbReference>
<dbReference type="InterPro" id="IPR055411">
    <property type="entry name" value="LRR_FXL15/At3g58940/PEG3-like"/>
</dbReference>
<dbReference type="Pfam" id="PF08387">
    <property type="entry name" value="FBD"/>
    <property type="match status" value="1"/>
</dbReference>
<dbReference type="InterPro" id="IPR053781">
    <property type="entry name" value="F-box_AtFBL13-like"/>
</dbReference>
<evidence type="ECO:0000259" key="1">
    <source>
        <dbReference type="SMART" id="SM00579"/>
    </source>
</evidence>
<dbReference type="EMBL" id="JAXUIC010000006">
    <property type="protein sequence ID" value="KAK4585853.1"/>
    <property type="molecule type" value="Genomic_DNA"/>
</dbReference>
<gene>
    <name evidence="2" type="ORF">RGQ29_023173</name>
</gene>
<dbReference type="SUPFAM" id="SSF81383">
    <property type="entry name" value="F-box domain"/>
    <property type="match status" value="1"/>
</dbReference>
<dbReference type="AlphaFoldDB" id="A0AAN7F472"/>
<reference evidence="2 3" key="1">
    <citation type="journal article" date="2023" name="G3 (Bethesda)">
        <title>A haplotype-resolved chromosome-scale genome for Quercus rubra L. provides insights into the genetics of adaptive traits for red oak species.</title>
        <authorList>
            <person name="Kapoor B."/>
            <person name="Jenkins J."/>
            <person name="Schmutz J."/>
            <person name="Zhebentyayeva T."/>
            <person name="Kuelheim C."/>
            <person name="Coggeshall M."/>
            <person name="Heim C."/>
            <person name="Lasky J.R."/>
            <person name="Leites L."/>
            <person name="Islam-Faridi N."/>
            <person name="Romero-Severson J."/>
            <person name="DeLeo V.L."/>
            <person name="Lucas S.M."/>
            <person name="Lazic D."/>
            <person name="Gailing O."/>
            <person name="Carlson J."/>
            <person name="Staton M."/>
        </authorList>
    </citation>
    <scope>NUCLEOTIDE SEQUENCE [LARGE SCALE GENOMIC DNA]</scope>
    <source>
        <strain evidence="2">Pseudo-F2</strain>
    </source>
</reference>
<dbReference type="InterPro" id="IPR006566">
    <property type="entry name" value="FBD"/>
</dbReference>
<evidence type="ECO:0000313" key="2">
    <source>
        <dbReference type="EMBL" id="KAK4585853.1"/>
    </source>
</evidence>
<dbReference type="InterPro" id="IPR050232">
    <property type="entry name" value="FBL13/AtMIF1-like"/>
</dbReference>
<dbReference type="SUPFAM" id="SSF52047">
    <property type="entry name" value="RNI-like"/>
    <property type="match status" value="1"/>
</dbReference>
<sequence length="424" mass="48980">MADSSQSESLEEKAVGVDRISDLPDSVLIHIVSFLPFNQSILTSLLSTRWKPLWTYVPILDIRNNYFPRVSRVLALLQLKAPCIQTFRMLYNYSANPNQLNRLVTTVTTPNLKVFDLRIHSTENYWALSPSILSCKSLVVLKLAWKIDFHPLLSSYLSFQLPRLKILRFKRISFRNCNSLTRLLSACPVLEQLSLKIVSFPKDVYAPSLEYFEFGGPLGDIIFLGKLDDLIEARLHIWSIENDESLYDLGLEMKLDRVFNLLVPLNKLKFLSFSYSARECRGFGSFCSMFQNLVRLDFTFNNCNWDVLQALLRVAPNLRVLFLRRSYGYRRCHHWSPAHVKEHNQLCSSEPPKDPNSLSSHLTTFYFRGYSGIENEVEFVKFILKESRLLKTMTVEVGYMPKEGVLEKLSMFPRSSSTCLLTVK</sequence>
<name>A0AAN7F472_QUERU</name>
<dbReference type="PANTHER" id="PTHR31900:SF34">
    <property type="entry name" value="EMB|CAB62440.1-RELATED"/>
    <property type="match status" value="1"/>
</dbReference>
<dbReference type="PANTHER" id="PTHR31900">
    <property type="entry name" value="F-BOX/RNI SUPERFAMILY PROTEIN-RELATED"/>
    <property type="match status" value="1"/>
</dbReference>
<dbReference type="Gene3D" id="1.20.1280.50">
    <property type="match status" value="1"/>
</dbReference>
<dbReference type="Proteomes" id="UP001324115">
    <property type="component" value="Unassembled WGS sequence"/>
</dbReference>
<dbReference type="InterPro" id="IPR036047">
    <property type="entry name" value="F-box-like_dom_sf"/>
</dbReference>
<protein>
    <recommendedName>
        <fullName evidence="1">FBD domain-containing protein</fullName>
    </recommendedName>
</protein>
<dbReference type="InterPro" id="IPR001810">
    <property type="entry name" value="F-box_dom"/>
</dbReference>
<comment type="caution">
    <text evidence="2">The sequence shown here is derived from an EMBL/GenBank/DDBJ whole genome shotgun (WGS) entry which is preliminary data.</text>
</comment>
<dbReference type="Pfam" id="PF24758">
    <property type="entry name" value="LRR_At5g56370"/>
    <property type="match status" value="1"/>
</dbReference>
<dbReference type="InterPro" id="IPR032675">
    <property type="entry name" value="LRR_dom_sf"/>
</dbReference>
<feature type="domain" description="FBD" evidence="1">
    <location>
        <begin position="356"/>
        <end position="424"/>
    </location>
</feature>
<accession>A0AAN7F472</accession>
<evidence type="ECO:0000313" key="3">
    <source>
        <dbReference type="Proteomes" id="UP001324115"/>
    </source>
</evidence>
<dbReference type="SMART" id="SM00579">
    <property type="entry name" value="FBD"/>
    <property type="match status" value="1"/>
</dbReference>
<proteinExistence type="predicted"/>